<keyword evidence="1" id="KW-0472">Membrane</keyword>
<evidence type="ECO:0000259" key="2">
    <source>
        <dbReference type="Pfam" id="PF00085"/>
    </source>
</evidence>
<gene>
    <name evidence="4" type="primary">LOC107770374</name>
</gene>
<dbReference type="Proteomes" id="UP000790787">
    <property type="component" value="Chromosome 4"/>
</dbReference>
<dbReference type="InterPro" id="IPR044794">
    <property type="entry name" value="APRL5/7"/>
</dbReference>
<protein>
    <submittedName>
        <fullName evidence="4">5'-adenylylsulfate reductase-like 5</fullName>
    </submittedName>
</protein>
<reference evidence="3" key="1">
    <citation type="journal article" date="2014" name="Nat. Commun.">
        <title>The tobacco genome sequence and its comparison with those of tomato and potato.</title>
        <authorList>
            <person name="Sierro N."/>
            <person name="Battey J.N."/>
            <person name="Ouadi S."/>
            <person name="Bakaher N."/>
            <person name="Bovet L."/>
            <person name="Willig A."/>
            <person name="Goepfert S."/>
            <person name="Peitsch M.C."/>
            <person name="Ivanov N.V."/>
        </authorList>
    </citation>
    <scope>NUCLEOTIDE SEQUENCE [LARGE SCALE GENOMIC DNA]</scope>
</reference>
<dbReference type="Pfam" id="PF00085">
    <property type="entry name" value="Thioredoxin"/>
    <property type="match status" value="1"/>
</dbReference>
<dbReference type="RefSeq" id="XP_016445165.1">
    <property type="nucleotide sequence ID" value="XM_016589679.2"/>
</dbReference>
<dbReference type="PANTHER" id="PTHR47126">
    <property type="entry name" value="5'-ADENYLYLSULFATE REDUCTASE-LIKE 7"/>
    <property type="match status" value="1"/>
</dbReference>
<keyword evidence="3" id="KW-1185">Reference proteome</keyword>
<dbReference type="InterPro" id="IPR036249">
    <property type="entry name" value="Thioredoxin-like_sf"/>
</dbReference>
<dbReference type="OrthoDB" id="1899781at2759"/>
<organism evidence="3 4">
    <name type="scientific">Nicotiana tabacum</name>
    <name type="common">Common tobacco</name>
    <dbReference type="NCBI Taxonomy" id="4097"/>
    <lineage>
        <taxon>Eukaryota</taxon>
        <taxon>Viridiplantae</taxon>
        <taxon>Streptophyta</taxon>
        <taxon>Embryophyta</taxon>
        <taxon>Tracheophyta</taxon>
        <taxon>Spermatophyta</taxon>
        <taxon>Magnoliopsida</taxon>
        <taxon>eudicotyledons</taxon>
        <taxon>Gunneridae</taxon>
        <taxon>Pentapetalae</taxon>
        <taxon>asterids</taxon>
        <taxon>lamiids</taxon>
        <taxon>Solanales</taxon>
        <taxon>Solanaceae</taxon>
        <taxon>Nicotianoideae</taxon>
        <taxon>Nicotianeae</taxon>
        <taxon>Nicotiana</taxon>
    </lineage>
</organism>
<feature type="transmembrane region" description="Helical" evidence="1">
    <location>
        <begin position="196"/>
        <end position="218"/>
    </location>
</feature>
<feature type="domain" description="Thioredoxin" evidence="2">
    <location>
        <begin position="76"/>
        <end position="148"/>
    </location>
</feature>
<sequence>MEELRKRVYGIVLFFCIGCFISFSPCDASAPPPYLLALRSQCPLSFSFQSPLQVGGDFIDRALTSRQRSTYTSALFYASWCPFSRRIHFIFEALSSMYPQIEHLAVEQSSAMPSLFSRYGIHSVPAILIFNRTSRTWFHDCKDLDSLSKFYRRTTGLKPIQFVDVDHSGVLRKNARFATESKLSLPLNEMLSREPYLSFAVAFLCLRVIWIVAQRLMYHIKAFWTRYRPNPNLDIFGETGQILRRIVQTIDMKGLWTKLRQCKIRNLHHGARSARVWASSLASVSLGESSTSR</sequence>
<evidence type="ECO:0000313" key="4">
    <source>
        <dbReference type="RefSeq" id="XP_016445165.1"/>
    </source>
</evidence>
<dbReference type="RefSeq" id="XP_016445165.1">
    <property type="nucleotide sequence ID" value="XM_016589679.1"/>
</dbReference>
<dbReference type="Gene3D" id="3.40.30.10">
    <property type="entry name" value="Glutaredoxin"/>
    <property type="match status" value="1"/>
</dbReference>
<dbReference type="AlphaFoldDB" id="A0A1S3XZ33"/>
<keyword evidence="1" id="KW-1133">Transmembrane helix</keyword>
<evidence type="ECO:0000313" key="3">
    <source>
        <dbReference type="Proteomes" id="UP000790787"/>
    </source>
</evidence>
<dbReference type="PANTHER" id="PTHR47126:SF3">
    <property type="entry name" value="5'-ADENYLYLSULFATE REDUCTASE-LIKE 5"/>
    <property type="match status" value="1"/>
</dbReference>
<accession>A0A1S3XZ33</accession>
<proteinExistence type="predicted"/>
<dbReference type="PaxDb" id="4097-A0A1S3XZ33"/>
<evidence type="ECO:0000256" key="1">
    <source>
        <dbReference type="SAM" id="Phobius"/>
    </source>
</evidence>
<dbReference type="SUPFAM" id="SSF52833">
    <property type="entry name" value="Thioredoxin-like"/>
    <property type="match status" value="1"/>
</dbReference>
<dbReference type="KEGG" id="nta:107770374"/>
<keyword evidence="1" id="KW-0812">Transmembrane</keyword>
<name>A0A1S3XZ33_TOBAC</name>
<dbReference type="OMA" id="CIGCFIS"/>
<dbReference type="GeneID" id="107770374"/>
<dbReference type="InterPro" id="IPR013766">
    <property type="entry name" value="Thioredoxin_domain"/>
</dbReference>
<reference evidence="4" key="2">
    <citation type="submission" date="2025-08" db="UniProtKB">
        <authorList>
            <consortium name="RefSeq"/>
        </authorList>
    </citation>
    <scope>IDENTIFICATION</scope>
    <source>
        <tissue evidence="4">Leaf</tissue>
    </source>
</reference>